<gene>
    <name evidence="2" type="ORF">GCM10009682_43940</name>
</gene>
<protein>
    <submittedName>
        <fullName evidence="2">Uncharacterized protein</fullName>
    </submittedName>
</protein>
<evidence type="ECO:0000313" key="3">
    <source>
        <dbReference type="Proteomes" id="UP001500218"/>
    </source>
</evidence>
<dbReference type="Proteomes" id="UP001500218">
    <property type="component" value="Unassembled WGS sequence"/>
</dbReference>
<reference evidence="2 3" key="1">
    <citation type="journal article" date="2019" name="Int. J. Syst. Evol. Microbiol.">
        <title>The Global Catalogue of Microorganisms (GCM) 10K type strain sequencing project: providing services to taxonomists for standard genome sequencing and annotation.</title>
        <authorList>
            <consortium name="The Broad Institute Genomics Platform"/>
            <consortium name="The Broad Institute Genome Sequencing Center for Infectious Disease"/>
            <person name="Wu L."/>
            <person name="Ma J."/>
        </authorList>
    </citation>
    <scope>NUCLEOTIDE SEQUENCE [LARGE SCALE GENOMIC DNA]</scope>
    <source>
        <strain evidence="2 3">JCM 13250</strain>
    </source>
</reference>
<accession>A0ABN2MBA0</accession>
<name>A0ABN2MBA0_9ACTN</name>
<feature type="region of interest" description="Disordered" evidence="1">
    <location>
        <begin position="53"/>
        <end position="79"/>
    </location>
</feature>
<proteinExistence type="predicted"/>
<feature type="region of interest" description="Disordered" evidence="1">
    <location>
        <begin position="14"/>
        <end position="36"/>
    </location>
</feature>
<dbReference type="EMBL" id="BAAALT010000156">
    <property type="protein sequence ID" value="GAA1818505.1"/>
    <property type="molecule type" value="Genomic_DNA"/>
</dbReference>
<evidence type="ECO:0000313" key="2">
    <source>
        <dbReference type="EMBL" id="GAA1818505.1"/>
    </source>
</evidence>
<feature type="compositionally biased region" description="Polar residues" evidence="1">
    <location>
        <begin position="20"/>
        <end position="36"/>
    </location>
</feature>
<evidence type="ECO:0000256" key="1">
    <source>
        <dbReference type="SAM" id="MobiDB-lite"/>
    </source>
</evidence>
<comment type="caution">
    <text evidence="2">The sequence shown here is derived from an EMBL/GenBank/DDBJ whole genome shotgun (WGS) entry which is preliminary data.</text>
</comment>
<keyword evidence="3" id="KW-1185">Reference proteome</keyword>
<sequence length="91" mass="9393">MDAIATMAFQVATGDGRNCGGSTTPLADSAHQPTTGPTIDAVARIARVRRDNGVRGRRRAGTGRAARRLGSAVQPDRAGASVVTVLTPWPP</sequence>
<feature type="compositionally biased region" description="Basic residues" evidence="1">
    <location>
        <begin position="55"/>
        <end position="67"/>
    </location>
</feature>
<organism evidence="2 3">
    <name type="scientific">Luedemannella flava</name>
    <dbReference type="NCBI Taxonomy" id="349316"/>
    <lineage>
        <taxon>Bacteria</taxon>
        <taxon>Bacillati</taxon>
        <taxon>Actinomycetota</taxon>
        <taxon>Actinomycetes</taxon>
        <taxon>Micromonosporales</taxon>
        <taxon>Micromonosporaceae</taxon>
        <taxon>Luedemannella</taxon>
    </lineage>
</organism>